<dbReference type="EMBL" id="BHXQ01000001">
    <property type="protein sequence ID" value="GCC50612.1"/>
    <property type="molecule type" value="Genomic_DNA"/>
</dbReference>
<dbReference type="PANTHER" id="PTHR43377:SF1">
    <property type="entry name" value="BILIVERDIN REDUCTASE A"/>
    <property type="match status" value="1"/>
</dbReference>
<dbReference type="InterPro" id="IPR051450">
    <property type="entry name" value="Gfo/Idh/MocA_Oxidoreductases"/>
</dbReference>
<dbReference type="SUPFAM" id="SSF55347">
    <property type="entry name" value="Glyceraldehyde-3-phosphate dehydrogenase-like, C-terminal domain"/>
    <property type="match status" value="1"/>
</dbReference>
<evidence type="ECO:0000259" key="1">
    <source>
        <dbReference type="Pfam" id="PF01408"/>
    </source>
</evidence>
<dbReference type="Pfam" id="PF01408">
    <property type="entry name" value="GFO_IDH_MocA"/>
    <property type="match status" value="1"/>
</dbReference>
<dbReference type="Gene3D" id="3.30.360.10">
    <property type="entry name" value="Dihydrodipicolinate Reductase, domain 2"/>
    <property type="match status" value="1"/>
</dbReference>
<evidence type="ECO:0000313" key="3">
    <source>
        <dbReference type="EMBL" id="GCC50612.1"/>
    </source>
</evidence>
<dbReference type="AlphaFoldDB" id="A0A401U6Y6"/>
<dbReference type="InterPro" id="IPR000683">
    <property type="entry name" value="Gfo/Idh/MocA-like_OxRdtase_N"/>
</dbReference>
<accession>A0A401U6Y6</accession>
<dbReference type="Gene3D" id="3.40.50.720">
    <property type="entry name" value="NAD(P)-binding Rossmann-like Domain"/>
    <property type="match status" value="1"/>
</dbReference>
<reference evidence="3 4" key="1">
    <citation type="submission" date="2018-11" db="EMBL/GenBank/DDBJ databases">
        <title>Chryseotalea sanarue gen. nov., sp., nov., a member of the family Cytophagaceae, isolated from a brackish lake in Hamamatsu Japan.</title>
        <authorList>
            <person name="Maejima Y."/>
            <person name="Iino T."/>
            <person name="Muraguchi Y."/>
            <person name="Fukuda K."/>
            <person name="Ohkuma M."/>
            <person name="Moriuchi R."/>
            <person name="Dohra H."/>
            <person name="Kimbara K."/>
            <person name="Shintani M."/>
        </authorList>
    </citation>
    <scope>NUCLEOTIDE SEQUENCE [LARGE SCALE GENOMIC DNA]</scope>
    <source>
        <strain evidence="3 4">Ys</strain>
    </source>
</reference>
<organism evidence="3 4">
    <name type="scientific">Chryseotalea sanaruensis</name>
    <dbReference type="NCBI Taxonomy" id="2482724"/>
    <lineage>
        <taxon>Bacteria</taxon>
        <taxon>Pseudomonadati</taxon>
        <taxon>Bacteroidota</taxon>
        <taxon>Cytophagia</taxon>
        <taxon>Cytophagales</taxon>
        <taxon>Chryseotaleaceae</taxon>
        <taxon>Chryseotalea</taxon>
    </lineage>
</organism>
<name>A0A401U6Y6_9BACT</name>
<keyword evidence="4" id="KW-1185">Reference proteome</keyword>
<gene>
    <name evidence="3" type="ORF">SanaruYs_08270</name>
</gene>
<evidence type="ECO:0000313" key="4">
    <source>
        <dbReference type="Proteomes" id="UP000288227"/>
    </source>
</evidence>
<evidence type="ECO:0000259" key="2">
    <source>
        <dbReference type="Pfam" id="PF22725"/>
    </source>
</evidence>
<dbReference type="Pfam" id="PF22725">
    <property type="entry name" value="GFO_IDH_MocA_C3"/>
    <property type="match status" value="1"/>
</dbReference>
<dbReference type="PANTHER" id="PTHR43377">
    <property type="entry name" value="BILIVERDIN REDUCTASE A"/>
    <property type="match status" value="1"/>
</dbReference>
<feature type="domain" description="Gfo/Idh/MocA-like oxidoreductase N-terminal" evidence="1">
    <location>
        <begin position="5"/>
        <end position="106"/>
    </location>
</feature>
<protein>
    <submittedName>
        <fullName evidence="3">Gfo/Idh/MocA family oxidoreductase</fullName>
    </submittedName>
</protein>
<feature type="domain" description="GFO/IDH/MocA-like oxidoreductase" evidence="2">
    <location>
        <begin position="155"/>
        <end position="242"/>
    </location>
</feature>
<dbReference type="GO" id="GO:0000166">
    <property type="term" value="F:nucleotide binding"/>
    <property type="evidence" value="ECO:0007669"/>
    <property type="project" value="InterPro"/>
</dbReference>
<sequence length="313" mass="35269">MGQKMKILLIGLGSIGRRHLKHLQSIENVTLAALRTNKGARKEKSDILEFFSVEDALSFQPNGVIISNPTALHVQTALPFLKAGVKVLIEKPIADTLAEATLLTAFSEQIRVAYCMRFSPLVVKLTEIFANDPPFKISFKRSYYLPKWHPYADYTKEYTAIKALGGGVIRTLSHEIDMALHWFGEPQSIKGVTDRLSFLDIDTDDFAFFTIKTKSGARVNFELDFFSPINRNEGEAFTSKGLYYWTMEGIWYTPYESNKSEALFKFTTDAIDEMYQAQLKDFADFILHGGSTNATLKEAVGVLALIQHVEQQS</sequence>
<dbReference type="InterPro" id="IPR036291">
    <property type="entry name" value="NAD(P)-bd_dom_sf"/>
</dbReference>
<dbReference type="InterPro" id="IPR055170">
    <property type="entry name" value="GFO_IDH_MocA-like_dom"/>
</dbReference>
<dbReference type="SUPFAM" id="SSF51735">
    <property type="entry name" value="NAD(P)-binding Rossmann-fold domains"/>
    <property type="match status" value="1"/>
</dbReference>
<proteinExistence type="predicted"/>
<dbReference type="Proteomes" id="UP000288227">
    <property type="component" value="Unassembled WGS sequence"/>
</dbReference>
<comment type="caution">
    <text evidence="3">The sequence shown here is derived from an EMBL/GenBank/DDBJ whole genome shotgun (WGS) entry which is preliminary data.</text>
</comment>